<protein>
    <recommendedName>
        <fullName evidence="2">DUF4440 domain-containing protein</fullName>
    </recommendedName>
</protein>
<feature type="compositionally biased region" description="Basic and acidic residues" evidence="1">
    <location>
        <begin position="1"/>
        <end position="14"/>
    </location>
</feature>
<feature type="domain" description="DUF4440" evidence="2">
    <location>
        <begin position="24"/>
        <end position="128"/>
    </location>
</feature>
<dbReference type="AlphaFoldDB" id="A0A9W6V8V7"/>
<feature type="region of interest" description="Disordered" evidence="1">
    <location>
        <begin position="1"/>
        <end position="20"/>
    </location>
</feature>
<dbReference type="EMBL" id="BSSD01000001">
    <property type="protein sequence ID" value="GLW90318.1"/>
    <property type="molecule type" value="Genomic_DNA"/>
</dbReference>
<proteinExistence type="predicted"/>
<evidence type="ECO:0000259" key="2">
    <source>
        <dbReference type="Pfam" id="PF14534"/>
    </source>
</evidence>
<keyword evidence="4" id="KW-1185">Reference proteome</keyword>
<evidence type="ECO:0000313" key="3">
    <source>
        <dbReference type="EMBL" id="GLW90318.1"/>
    </source>
</evidence>
<accession>A0A9W6V8V7</accession>
<evidence type="ECO:0000313" key="4">
    <source>
        <dbReference type="Proteomes" id="UP001165042"/>
    </source>
</evidence>
<dbReference type="InterPro" id="IPR032710">
    <property type="entry name" value="NTF2-like_dom_sf"/>
</dbReference>
<dbReference type="Gene3D" id="3.10.450.50">
    <property type="match status" value="1"/>
</dbReference>
<dbReference type="RefSeq" id="WP_285608214.1">
    <property type="nucleotide sequence ID" value="NZ_BSSD01000001.1"/>
</dbReference>
<organism evidence="3 4">
    <name type="scientific">Actinokineospora globicatena</name>
    <dbReference type="NCBI Taxonomy" id="103729"/>
    <lineage>
        <taxon>Bacteria</taxon>
        <taxon>Bacillati</taxon>
        <taxon>Actinomycetota</taxon>
        <taxon>Actinomycetes</taxon>
        <taxon>Pseudonocardiales</taxon>
        <taxon>Pseudonocardiaceae</taxon>
        <taxon>Actinokineospora</taxon>
    </lineage>
</organism>
<dbReference type="Pfam" id="PF14534">
    <property type="entry name" value="DUF4440"/>
    <property type="match status" value="1"/>
</dbReference>
<dbReference type="Proteomes" id="UP001165042">
    <property type="component" value="Unassembled WGS sequence"/>
</dbReference>
<reference evidence="3" key="1">
    <citation type="submission" date="2023-02" db="EMBL/GenBank/DDBJ databases">
        <title>Actinokineospora globicatena NBRC 15670.</title>
        <authorList>
            <person name="Ichikawa N."/>
            <person name="Sato H."/>
            <person name="Tonouchi N."/>
        </authorList>
    </citation>
    <scope>NUCLEOTIDE SEQUENCE</scope>
    <source>
        <strain evidence="3">NBRC 15670</strain>
    </source>
</reference>
<dbReference type="InterPro" id="IPR027843">
    <property type="entry name" value="DUF4440"/>
</dbReference>
<gene>
    <name evidence="3" type="ORF">Aglo03_11340</name>
</gene>
<comment type="caution">
    <text evidence="3">The sequence shown here is derived from an EMBL/GenBank/DDBJ whole genome shotgun (WGS) entry which is preliminary data.</text>
</comment>
<evidence type="ECO:0000256" key="1">
    <source>
        <dbReference type="SAM" id="MobiDB-lite"/>
    </source>
</evidence>
<dbReference type="SUPFAM" id="SSF54427">
    <property type="entry name" value="NTF2-like"/>
    <property type="match status" value="1"/>
</dbReference>
<sequence>MTVHEPHLRPEHTAPEGVEDPAELPEAFARAFNAGDLAAVDRLFEPGAVRVLRPGEVVVGDDRRAATASFLALGIPIRLSPRHTYVHDDLALIIGDYRIVGTTPDGKAVHHEGSATDVARRGPDGRWRYAIDNPPGVDRA</sequence>
<name>A0A9W6V8V7_9PSEU</name>